<dbReference type="InterPro" id="IPR035985">
    <property type="entry name" value="Ubiquitin-activating_enz"/>
</dbReference>
<dbReference type="OrthoDB" id="412647at2759"/>
<dbReference type="InterPro" id="IPR045886">
    <property type="entry name" value="ThiF/MoeB/HesA"/>
</dbReference>
<protein>
    <submittedName>
        <fullName evidence="5">ThiF domain-containing protein</fullName>
    </submittedName>
</protein>
<dbReference type="Proteomes" id="UP000278807">
    <property type="component" value="Unassembled WGS sequence"/>
</dbReference>
<reference evidence="3 4" key="2">
    <citation type="submission" date="2018-11" db="EMBL/GenBank/DDBJ databases">
        <authorList>
            <consortium name="Pathogen Informatics"/>
        </authorList>
    </citation>
    <scope>NUCLEOTIDE SEQUENCE [LARGE SCALE GENOMIC DNA]</scope>
</reference>
<evidence type="ECO:0000313" key="5">
    <source>
        <dbReference type="WBParaSite" id="HNAJ_0000809601-mRNA-1"/>
    </source>
</evidence>
<name>A0A0R3TLH3_RODNA</name>
<evidence type="ECO:0000259" key="2">
    <source>
        <dbReference type="Pfam" id="PF00899"/>
    </source>
</evidence>
<evidence type="ECO:0000313" key="3">
    <source>
        <dbReference type="EMBL" id="VDO03952.1"/>
    </source>
</evidence>
<sequence>MSTQDKLSEDETALYDRQIRLWGLEAQTRLMRMKILLIGLSPISGEIIKNIVLCGVNTLVLCDDQLVNRTDIDSCFLFDESHLNTKRNKSVFARAHSLNEKVNIKCEDNVSEDFLAENYQDYDEIIISLDLCSETFKNWLKYVEKFCSKPNRPRIHCVVSFGMYAIGFADLGRFTFDGDEFTILPDAKTKTESNGDTHLSTVDYPSLSAFFDADWNGKANSQFNLKRMPKAFFLTHLLSSLKDPLSNQSLKEEWPKVALRLGFPVSSLSDDDIDSCFGDPIVSVNAIMGGIISQEIIQGLSHKGKPKGNWYFMDGRTCEASILWLPEQVSTH</sequence>
<dbReference type="STRING" id="102285.A0A0R3TLH3"/>
<dbReference type="SUPFAM" id="SSF69572">
    <property type="entry name" value="Activating enzymes of the ubiquitin-like proteins"/>
    <property type="match status" value="1"/>
</dbReference>
<dbReference type="Gene3D" id="3.40.50.720">
    <property type="entry name" value="NAD(P)-binding Rossmann-like Domain"/>
    <property type="match status" value="1"/>
</dbReference>
<dbReference type="AlphaFoldDB" id="A0A0R3TLH3"/>
<organism evidence="5">
    <name type="scientific">Rodentolepis nana</name>
    <name type="common">Dwarf tapeworm</name>
    <name type="synonym">Hymenolepis nana</name>
    <dbReference type="NCBI Taxonomy" id="102285"/>
    <lineage>
        <taxon>Eukaryota</taxon>
        <taxon>Metazoa</taxon>
        <taxon>Spiralia</taxon>
        <taxon>Lophotrochozoa</taxon>
        <taxon>Platyhelminthes</taxon>
        <taxon>Cestoda</taxon>
        <taxon>Eucestoda</taxon>
        <taxon>Cyclophyllidea</taxon>
        <taxon>Hymenolepididae</taxon>
        <taxon>Rodentolepis</taxon>
    </lineage>
</organism>
<dbReference type="PANTHER" id="PTHR10953">
    <property type="entry name" value="UBIQUITIN-ACTIVATING ENZYME E1"/>
    <property type="match status" value="1"/>
</dbReference>
<dbReference type="GO" id="GO:0019948">
    <property type="term" value="F:SUMO activating enzyme activity"/>
    <property type="evidence" value="ECO:0007669"/>
    <property type="project" value="TreeGrafter"/>
</dbReference>
<dbReference type="PANTHER" id="PTHR10953:SF162">
    <property type="entry name" value="SUMO-ACTIVATING ENZYME SUBUNIT 1"/>
    <property type="match status" value="1"/>
</dbReference>
<dbReference type="WBParaSite" id="HNAJ_0000809601-mRNA-1">
    <property type="protein sequence ID" value="HNAJ_0000809601-mRNA-1"/>
    <property type="gene ID" value="HNAJ_0000809601"/>
</dbReference>
<dbReference type="GO" id="GO:0016925">
    <property type="term" value="P:protein sumoylation"/>
    <property type="evidence" value="ECO:0007669"/>
    <property type="project" value="TreeGrafter"/>
</dbReference>
<reference evidence="5" key="1">
    <citation type="submission" date="2017-02" db="UniProtKB">
        <authorList>
            <consortium name="WormBaseParasite"/>
        </authorList>
    </citation>
    <scope>IDENTIFICATION</scope>
</reference>
<evidence type="ECO:0000313" key="4">
    <source>
        <dbReference type="Proteomes" id="UP000278807"/>
    </source>
</evidence>
<accession>A0A0R3TLH3</accession>
<dbReference type="GO" id="GO:0005737">
    <property type="term" value="C:cytoplasm"/>
    <property type="evidence" value="ECO:0007669"/>
    <property type="project" value="TreeGrafter"/>
</dbReference>
<dbReference type="InterPro" id="IPR000594">
    <property type="entry name" value="ThiF_NAD_FAD-bd"/>
</dbReference>
<gene>
    <name evidence="3" type="ORF">HNAJ_LOCUS8092</name>
</gene>
<feature type="domain" description="THIF-type NAD/FAD binding fold" evidence="2">
    <location>
        <begin position="15"/>
        <end position="316"/>
    </location>
</feature>
<comment type="similarity">
    <text evidence="1">Belongs to the ubiquitin-activating E1 family.</text>
</comment>
<dbReference type="EMBL" id="UZAE01012193">
    <property type="protein sequence ID" value="VDO03952.1"/>
    <property type="molecule type" value="Genomic_DNA"/>
</dbReference>
<dbReference type="Pfam" id="PF00899">
    <property type="entry name" value="ThiF"/>
    <property type="match status" value="1"/>
</dbReference>
<dbReference type="GO" id="GO:0031510">
    <property type="term" value="C:SUMO activating enzyme complex"/>
    <property type="evidence" value="ECO:0007669"/>
    <property type="project" value="TreeGrafter"/>
</dbReference>
<keyword evidence="4" id="KW-1185">Reference proteome</keyword>
<evidence type="ECO:0000256" key="1">
    <source>
        <dbReference type="ARBA" id="ARBA00005673"/>
    </source>
</evidence>
<proteinExistence type="inferred from homology"/>